<name>A0A927RCT3_9BACL</name>
<dbReference type="EMBL" id="JADBEL010000001">
    <property type="protein sequence ID" value="MBE1553037.1"/>
    <property type="molecule type" value="Genomic_DNA"/>
</dbReference>
<gene>
    <name evidence="2" type="ORF">H4683_000106</name>
</gene>
<reference evidence="2" key="1">
    <citation type="submission" date="2020-10" db="EMBL/GenBank/DDBJ databases">
        <title>Genomic Encyclopedia of Type Strains, Phase IV (KMG-IV): sequencing the most valuable type-strain genomes for metagenomic binning, comparative biology and taxonomic classification.</title>
        <authorList>
            <person name="Goeker M."/>
        </authorList>
    </citation>
    <scope>NUCLEOTIDE SEQUENCE</scope>
    <source>
        <strain evidence="2">DSM 13886</strain>
    </source>
</reference>
<feature type="domain" description="Polymerase nucleotidyl transferase" evidence="1">
    <location>
        <begin position="11"/>
        <end position="69"/>
    </location>
</feature>
<evidence type="ECO:0000313" key="3">
    <source>
        <dbReference type="Proteomes" id="UP000658225"/>
    </source>
</evidence>
<dbReference type="InterPro" id="IPR043519">
    <property type="entry name" value="NT_sf"/>
</dbReference>
<sequence>MNKSRLQPIEAAKRFIEEKFPNCQAALLAGSVVRGEDTATSDLDIVIFDEKVNSAYRESFIKYDWPIEVFVHNFTSYKVFFKQDCEGARPSLPRMVSEGLVIIDSEVVSAIKEEANELLKKGPEIWSMEMLDMKRYMITDALDDLMGSTNHAEDLFIANSLAEAIHEFVLRTNGQWIGASKWVVRALNQYDEEFTQRFVQAFDIFYKTGGKDEIIGLADEILEPYGGRLFEGFSAGKKGLRKGGNHVN</sequence>
<evidence type="ECO:0000259" key="1">
    <source>
        <dbReference type="Pfam" id="PF01909"/>
    </source>
</evidence>
<comment type="caution">
    <text evidence="2">The sequence shown here is derived from an EMBL/GenBank/DDBJ whole genome shotgun (WGS) entry which is preliminary data.</text>
</comment>
<dbReference type="Gene3D" id="3.30.460.10">
    <property type="entry name" value="Beta Polymerase, domain 2"/>
    <property type="match status" value="1"/>
</dbReference>
<dbReference type="Pfam" id="PF01909">
    <property type="entry name" value="NTP_transf_2"/>
    <property type="match status" value="1"/>
</dbReference>
<dbReference type="AlphaFoldDB" id="A0A927RCT3"/>
<dbReference type="SUPFAM" id="SSF81301">
    <property type="entry name" value="Nucleotidyltransferase"/>
    <property type="match status" value="1"/>
</dbReference>
<dbReference type="InterPro" id="IPR002934">
    <property type="entry name" value="Polymerase_NTP_transf_dom"/>
</dbReference>
<protein>
    <recommendedName>
        <fullName evidence="1">Polymerase nucleotidyl transferase domain-containing protein</fullName>
    </recommendedName>
</protein>
<dbReference type="Proteomes" id="UP000658225">
    <property type="component" value="Unassembled WGS sequence"/>
</dbReference>
<evidence type="ECO:0000313" key="2">
    <source>
        <dbReference type="EMBL" id="MBE1553037.1"/>
    </source>
</evidence>
<dbReference type="CDD" id="cd05403">
    <property type="entry name" value="NT_KNTase_like"/>
    <property type="match status" value="1"/>
</dbReference>
<organism evidence="2 3">
    <name type="scientific">Sporosarcina limicola</name>
    <dbReference type="NCBI Taxonomy" id="34101"/>
    <lineage>
        <taxon>Bacteria</taxon>
        <taxon>Bacillati</taxon>
        <taxon>Bacillota</taxon>
        <taxon>Bacilli</taxon>
        <taxon>Bacillales</taxon>
        <taxon>Caryophanaceae</taxon>
        <taxon>Sporosarcina</taxon>
    </lineage>
</organism>
<proteinExistence type="predicted"/>
<dbReference type="GO" id="GO:0016779">
    <property type="term" value="F:nucleotidyltransferase activity"/>
    <property type="evidence" value="ECO:0007669"/>
    <property type="project" value="InterPro"/>
</dbReference>
<accession>A0A927RCT3</accession>
<keyword evidence="3" id="KW-1185">Reference proteome</keyword>
<dbReference type="RefSeq" id="WP_192596871.1">
    <property type="nucleotide sequence ID" value="NZ_JADBEL010000001.1"/>
</dbReference>